<comment type="caution">
    <text evidence="3">The sequence shown here is derived from an EMBL/GenBank/DDBJ whole genome shotgun (WGS) entry which is preliminary data.</text>
</comment>
<dbReference type="EMBL" id="LUGM01000001">
    <property type="protein sequence ID" value="KYH15690.1"/>
    <property type="molecule type" value="Genomic_DNA"/>
</dbReference>
<feature type="compositionally biased region" description="Basic and acidic residues" evidence="1">
    <location>
        <begin position="56"/>
        <end position="71"/>
    </location>
</feature>
<dbReference type="PROSITE" id="PS51257">
    <property type="entry name" value="PROKAR_LIPOPROTEIN"/>
    <property type="match status" value="1"/>
</dbReference>
<feature type="chain" id="PRO_5038212510" description="Lipoprotein YdeJ" evidence="2">
    <location>
        <begin position="26"/>
        <end position="215"/>
    </location>
</feature>
<feature type="region of interest" description="Disordered" evidence="1">
    <location>
        <begin position="21"/>
        <end position="80"/>
    </location>
</feature>
<name>A0A151A443_9STAP</name>
<reference evidence="3 5" key="1">
    <citation type="submission" date="2016-02" db="EMBL/GenBank/DDBJ databases">
        <title>Draft genome sequence of hydrocarbon degrading Staphylococcus saprophyticus Strain CNV2, isolated from crude-oil contaminated soil from Noonmati Oil Refinery, Guwahati, Assam, India.</title>
        <authorList>
            <person name="Mukherjee A."/>
            <person name="Chettri B."/>
            <person name="Langpoklakpam J."/>
            <person name="Singh A.K."/>
            <person name="Chattopadhyay D.J."/>
        </authorList>
    </citation>
    <scope>NUCLEOTIDE SEQUENCE [LARGE SCALE GENOMIC DNA]</scope>
    <source>
        <strain evidence="3 5">CNV2</strain>
    </source>
</reference>
<keyword evidence="2" id="KW-0732">Signal</keyword>
<evidence type="ECO:0000313" key="5">
    <source>
        <dbReference type="Proteomes" id="UP000075418"/>
    </source>
</evidence>
<feature type="compositionally biased region" description="Basic and acidic residues" evidence="1">
    <location>
        <begin position="31"/>
        <end position="45"/>
    </location>
</feature>
<accession>A0A151A443</accession>
<gene>
    <name evidence="3" type="ORF">A0131_04645</name>
    <name evidence="4" type="ORF">A0131_11525</name>
</gene>
<sequence length="215" mass="23885">MKKFNLVVALLLSSALLVSCGSGHSQSENNQHGEKSSNSKSEHYDNKHKHNSANRENQESNKTHDDQDNNKTVKTNKSHLSQYNSEQIEYARVWNQLGLLKNNMKGMDELDVTKISKGTKVNPQVKNSAVYPENVVKLSAPMKAGGSITYSSNGDGTINVYKNVPYNWVDTSQSDSGKTEQATKDAISKNIQTVKIKPTDNEQIAQLASKLKYQQ</sequence>
<evidence type="ECO:0000256" key="1">
    <source>
        <dbReference type="SAM" id="MobiDB-lite"/>
    </source>
</evidence>
<evidence type="ECO:0000313" key="4">
    <source>
        <dbReference type="EMBL" id="KYH15690.1"/>
    </source>
</evidence>
<evidence type="ECO:0000256" key="2">
    <source>
        <dbReference type="SAM" id="SignalP"/>
    </source>
</evidence>
<protein>
    <recommendedName>
        <fullName evidence="6">Lipoprotein YdeJ</fullName>
    </recommendedName>
</protein>
<organism evidence="3 5">
    <name type="scientific">Staphylococcus kloosii</name>
    <dbReference type="NCBI Taxonomy" id="29384"/>
    <lineage>
        <taxon>Bacteria</taxon>
        <taxon>Bacillati</taxon>
        <taxon>Bacillota</taxon>
        <taxon>Bacilli</taxon>
        <taxon>Bacillales</taxon>
        <taxon>Staphylococcaceae</taxon>
        <taxon>Staphylococcus</taxon>
    </lineage>
</organism>
<evidence type="ECO:0008006" key="6">
    <source>
        <dbReference type="Google" id="ProtNLM"/>
    </source>
</evidence>
<feature type="signal peptide" evidence="2">
    <location>
        <begin position="1"/>
        <end position="25"/>
    </location>
</feature>
<dbReference type="EMBL" id="LUGM01000002">
    <property type="protein sequence ID" value="KYH14087.1"/>
    <property type="molecule type" value="Genomic_DNA"/>
</dbReference>
<evidence type="ECO:0000313" key="3">
    <source>
        <dbReference type="EMBL" id="KYH14087.1"/>
    </source>
</evidence>
<dbReference type="AlphaFoldDB" id="A0A151A443"/>
<proteinExistence type="predicted"/>
<dbReference type="RefSeq" id="WP_061853440.1">
    <property type="nucleotide sequence ID" value="NZ_LUGM01000001.1"/>
</dbReference>
<dbReference type="Proteomes" id="UP000075418">
    <property type="component" value="Unassembled WGS sequence"/>
</dbReference>